<gene>
    <name evidence="1" type="ORF">CKA38_14730</name>
</gene>
<organism evidence="1 2">
    <name type="scientific">Ereboglobus luteus</name>
    <dbReference type="NCBI Taxonomy" id="1796921"/>
    <lineage>
        <taxon>Bacteria</taxon>
        <taxon>Pseudomonadati</taxon>
        <taxon>Verrucomicrobiota</taxon>
        <taxon>Opitutia</taxon>
        <taxon>Opitutales</taxon>
        <taxon>Opitutaceae</taxon>
        <taxon>Ereboglobus</taxon>
    </lineage>
</organism>
<dbReference type="AlphaFoldDB" id="A0A2U8E6Y4"/>
<proteinExistence type="predicted"/>
<evidence type="ECO:0000313" key="2">
    <source>
        <dbReference type="Proteomes" id="UP000244896"/>
    </source>
</evidence>
<name>A0A2U8E6Y4_9BACT</name>
<accession>A0A2U8E6Y4</accession>
<protein>
    <recommendedName>
        <fullName evidence="3">Lipopolysaccharide-assembly</fullName>
    </recommendedName>
</protein>
<reference evidence="1 2" key="1">
    <citation type="journal article" date="2018" name="Syst. Appl. Microbiol.">
        <title>Ereboglobus luteus gen. nov. sp. nov. from cockroach guts, and new insights into the oxygen relationship of the genera Opitutus and Didymococcus (Verrucomicrobia: Opitutaceae).</title>
        <authorList>
            <person name="Tegtmeier D."/>
            <person name="Belitz A."/>
            <person name="Radek R."/>
            <person name="Heimerl T."/>
            <person name="Brune A."/>
        </authorList>
    </citation>
    <scope>NUCLEOTIDE SEQUENCE [LARGE SCALE GENOMIC DNA]</scope>
    <source>
        <strain evidence="1 2">Ho45</strain>
    </source>
</reference>
<sequence length="214" mass="23374">MRRAGSSRLPRAAGIRLLSFARASEKSRTLVFSMRNFLPRFFSVALMLCCGAFFVSCSHYQLGSGGKLPFRTIYIAPVENAANIPQGAAIFSAQLRESFVRDGRLAVVNSAAAADVTLTVTLERYTRNMTTSRADDSGLARKFDLTVLAVCTLQGANDGKVYFEKRPVSSTRQIFTTPTFDARQSDQLQAEYNAMPLLASSLASGVTHAVLDVW</sequence>
<evidence type="ECO:0000313" key="1">
    <source>
        <dbReference type="EMBL" id="AWI10344.1"/>
    </source>
</evidence>
<dbReference type="EMBL" id="CP023004">
    <property type="protein sequence ID" value="AWI10344.1"/>
    <property type="molecule type" value="Genomic_DNA"/>
</dbReference>
<dbReference type="Gene3D" id="3.30.160.150">
    <property type="entry name" value="Lipoprotein like domain"/>
    <property type="match status" value="1"/>
</dbReference>
<dbReference type="OrthoDB" id="195967at2"/>
<dbReference type="Proteomes" id="UP000244896">
    <property type="component" value="Chromosome"/>
</dbReference>
<keyword evidence="2" id="KW-1185">Reference proteome</keyword>
<dbReference type="InterPro" id="IPR007485">
    <property type="entry name" value="LPS_assembly_LptE"/>
</dbReference>
<dbReference type="GO" id="GO:0019867">
    <property type="term" value="C:outer membrane"/>
    <property type="evidence" value="ECO:0007669"/>
    <property type="project" value="InterPro"/>
</dbReference>
<dbReference type="Pfam" id="PF04390">
    <property type="entry name" value="LptE"/>
    <property type="match status" value="1"/>
</dbReference>
<dbReference type="KEGG" id="elut:CKA38_14730"/>
<evidence type="ECO:0008006" key="3">
    <source>
        <dbReference type="Google" id="ProtNLM"/>
    </source>
</evidence>
<dbReference type="GO" id="GO:0043165">
    <property type="term" value="P:Gram-negative-bacterium-type cell outer membrane assembly"/>
    <property type="evidence" value="ECO:0007669"/>
    <property type="project" value="InterPro"/>
</dbReference>